<dbReference type="WBParaSite" id="GPUH_0002656001-mRNA-1">
    <property type="protein sequence ID" value="GPUH_0002656001-mRNA-1"/>
    <property type="gene ID" value="GPUH_0002656001"/>
</dbReference>
<protein>
    <submittedName>
        <fullName evidence="7 8">TPR_REGION domain-containing protein</fullName>
    </submittedName>
</protein>
<evidence type="ECO:0000256" key="3">
    <source>
        <dbReference type="PROSITE-ProRule" id="PRU00339"/>
    </source>
</evidence>
<dbReference type="Proteomes" id="UP000271098">
    <property type="component" value="Unassembled WGS sequence"/>
</dbReference>
<dbReference type="EMBL" id="UYRT01111650">
    <property type="protein sequence ID" value="VDN45686.1"/>
    <property type="molecule type" value="Genomic_DNA"/>
</dbReference>
<evidence type="ECO:0000256" key="2">
    <source>
        <dbReference type="ARBA" id="ARBA00022803"/>
    </source>
</evidence>
<reference evidence="4 6" key="2">
    <citation type="submission" date="2018-11" db="EMBL/GenBank/DDBJ databases">
        <authorList>
            <consortium name="Pathogen Informatics"/>
        </authorList>
    </citation>
    <scope>NUCLEOTIDE SEQUENCE [LARGE SCALE GENOMIC DNA]</scope>
</reference>
<keyword evidence="6" id="KW-1185">Reference proteome</keyword>
<dbReference type="PROSITE" id="PS50293">
    <property type="entry name" value="TPR_REGION"/>
    <property type="match status" value="1"/>
</dbReference>
<evidence type="ECO:0000313" key="8">
    <source>
        <dbReference type="WBParaSite" id="GPUH_0002656001-mRNA-1"/>
    </source>
</evidence>
<dbReference type="Gene3D" id="1.25.40.10">
    <property type="entry name" value="Tetratricopeptide repeat domain"/>
    <property type="match status" value="1"/>
</dbReference>
<evidence type="ECO:0000313" key="4">
    <source>
        <dbReference type="EMBL" id="VDK60219.1"/>
    </source>
</evidence>
<reference evidence="7 8" key="1">
    <citation type="submission" date="2016-06" db="UniProtKB">
        <authorList>
            <consortium name="WormBaseParasite"/>
        </authorList>
    </citation>
    <scope>IDENTIFICATION</scope>
</reference>
<dbReference type="SUPFAM" id="SSF48452">
    <property type="entry name" value="TPR-like"/>
    <property type="match status" value="1"/>
</dbReference>
<dbReference type="SMART" id="SM00028">
    <property type="entry name" value="TPR"/>
    <property type="match status" value="1"/>
</dbReference>
<feature type="repeat" description="TPR" evidence="3">
    <location>
        <begin position="12"/>
        <end position="45"/>
    </location>
</feature>
<dbReference type="EMBL" id="UYRT01021848">
    <property type="protein sequence ID" value="VDK60219.1"/>
    <property type="molecule type" value="Genomic_DNA"/>
</dbReference>
<dbReference type="Pfam" id="PF07719">
    <property type="entry name" value="TPR_2"/>
    <property type="match status" value="1"/>
</dbReference>
<keyword evidence="2 3" id="KW-0802">TPR repeat</keyword>
<keyword evidence="1" id="KW-0677">Repeat</keyword>
<organism evidence="8">
    <name type="scientific">Gongylonema pulchrum</name>
    <dbReference type="NCBI Taxonomy" id="637853"/>
    <lineage>
        <taxon>Eukaryota</taxon>
        <taxon>Metazoa</taxon>
        <taxon>Ecdysozoa</taxon>
        <taxon>Nematoda</taxon>
        <taxon>Chromadorea</taxon>
        <taxon>Rhabditida</taxon>
        <taxon>Spirurina</taxon>
        <taxon>Spiruromorpha</taxon>
        <taxon>Spiruroidea</taxon>
        <taxon>Gongylonematidae</taxon>
        <taxon>Gongylonema</taxon>
    </lineage>
</organism>
<evidence type="ECO:0000313" key="7">
    <source>
        <dbReference type="WBParaSite" id="GPUH_0000795301-mRNA-1"/>
    </source>
</evidence>
<evidence type="ECO:0000313" key="5">
    <source>
        <dbReference type="EMBL" id="VDN45686.1"/>
    </source>
</evidence>
<gene>
    <name evidence="5" type="ORF">GPUH_LOCUS26531</name>
    <name evidence="4" type="ORF">GPUH_LOCUS7947</name>
</gene>
<dbReference type="InterPro" id="IPR019734">
    <property type="entry name" value="TPR_rpt"/>
</dbReference>
<name>A0A183EZY9_9BILA</name>
<proteinExistence type="predicted"/>
<dbReference type="OrthoDB" id="421075at2759"/>
<evidence type="ECO:0000256" key="1">
    <source>
        <dbReference type="ARBA" id="ARBA00022737"/>
    </source>
</evidence>
<dbReference type="PROSITE" id="PS50005">
    <property type="entry name" value="TPR"/>
    <property type="match status" value="1"/>
</dbReference>
<dbReference type="WBParaSite" id="GPUH_0000795301-mRNA-1">
    <property type="protein sequence ID" value="GPUH_0000795301-mRNA-1"/>
    <property type="gene ID" value="GPUH_0000795301"/>
</dbReference>
<accession>A0A183EZY9</accession>
<dbReference type="InterPro" id="IPR011990">
    <property type="entry name" value="TPR-like_helical_dom_sf"/>
</dbReference>
<dbReference type="InterPro" id="IPR013105">
    <property type="entry name" value="TPR_2"/>
</dbReference>
<evidence type="ECO:0000313" key="6">
    <source>
        <dbReference type="Proteomes" id="UP000271098"/>
    </source>
</evidence>
<dbReference type="AlphaFoldDB" id="A0A183EZY9"/>
<sequence>MQHIVVMDKGDAGIWTALGDAYKRRGNYQSAIKAYQEAMQLNPNDDVARIQALFWL</sequence>